<accession>A0A2U9PC10</accession>
<organism evidence="1 2">
    <name type="scientific">Streptomyces actuosus</name>
    <dbReference type="NCBI Taxonomy" id="1885"/>
    <lineage>
        <taxon>Bacteria</taxon>
        <taxon>Bacillati</taxon>
        <taxon>Actinomycetota</taxon>
        <taxon>Actinomycetes</taxon>
        <taxon>Kitasatosporales</taxon>
        <taxon>Streptomycetaceae</taxon>
        <taxon>Streptomyces</taxon>
    </lineage>
</organism>
<dbReference type="KEGG" id="sact:DMT42_36810"/>
<gene>
    <name evidence="1" type="ORF">DMT42_36810</name>
</gene>
<dbReference type="EMBL" id="CP029788">
    <property type="protein sequence ID" value="AWT47266.1"/>
    <property type="molecule type" value="Genomic_DNA"/>
</dbReference>
<protein>
    <submittedName>
        <fullName evidence="1">Uncharacterized protein</fullName>
    </submittedName>
</protein>
<sequence>MNVDDQTGVEAEDEPEWTGVVSQRLRCCVCGGSTAGSEDYVLVELTSQSSDARQWLGAHADHLNSVLADGFSVEVHQM</sequence>
<evidence type="ECO:0000313" key="1">
    <source>
        <dbReference type="EMBL" id="AWT47266.1"/>
    </source>
</evidence>
<proteinExistence type="predicted"/>
<name>A0A2U9PC10_STRAS</name>
<dbReference type="AlphaFoldDB" id="A0A2U9PC10"/>
<dbReference type="OrthoDB" id="4286155at2"/>
<evidence type="ECO:0000313" key="2">
    <source>
        <dbReference type="Proteomes" id="UP000247634"/>
    </source>
</evidence>
<keyword evidence="2" id="KW-1185">Reference proteome</keyword>
<dbReference type="Proteomes" id="UP000247634">
    <property type="component" value="Chromosome"/>
</dbReference>
<reference evidence="1 2" key="1">
    <citation type="submission" date="2018-06" db="EMBL/GenBank/DDBJ databases">
        <title>The complete genome sequence of a nosiheptide producer Streptomyces actuosus ATCC 25421: deducing the ability of producing a new class III lantibiotics.</title>
        <authorList>
            <person name="Liu W."/>
            <person name="Sun F."/>
            <person name="Hu Y."/>
        </authorList>
    </citation>
    <scope>NUCLEOTIDE SEQUENCE [LARGE SCALE GENOMIC DNA]</scope>
    <source>
        <strain evidence="1 2">ATCC 25421</strain>
    </source>
</reference>